<dbReference type="AlphaFoldDB" id="A0A2G9U430"/>
<evidence type="ECO:0000256" key="2">
    <source>
        <dbReference type="SAM" id="MobiDB-lite"/>
    </source>
</evidence>
<feature type="compositionally biased region" description="Basic and acidic residues" evidence="2">
    <location>
        <begin position="244"/>
        <end position="258"/>
    </location>
</feature>
<dbReference type="PANTHER" id="PTHR21593">
    <property type="entry name" value="PRION-LIKE- Q/N-RICH -DOMAIN-BEARING PROTEIN PROTEIN"/>
    <property type="match status" value="1"/>
</dbReference>
<protein>
    <recommendedName>
        <fullName evidence="4">SXP/RAL-2 family protein Ani s 5-like cation-binding domain-containing protein</fullName>
    </recommendedName>
</protein>
<organism evidence="5 6">
    <name type="scientific">Teladorsagia circumcincta</name>
    <name type="common">Brown stomach worm</name>
    <name type="synonym">Ostertagia circumcincta</name>
    <dbReference type="NCBI Taxonomy" id="45464"/>
    <lineage>
        <taxon>Eukaryota</taxon>
        <taxon>Metazoa</taxon>
        <taxon>Ecdysozoa</taxon>
        <taxon>Nematoda</taxon>
        <taxon>Chromadorea</taxon>
        <taxon>Rhabditida</taxon>
        <taxon>Rhabditina</taxon>
        <taxon>Rhabditomorpha</taxon>
        <taxon>Strongyloidea</taxon>
        <taxon>Trichostrongylidae</taxon>
        <taxon>Teladorsagia</taxon>
    </lineage>
</organism>
<proteinExistence type="predicted"/>
<name>A0A2G9U430_TELCI</name>
<keyword evidence="6" id="KW-1185">Reference proteome</keyword>
<feature type="chain" id="PRO_5013567387" description="SXP/RAL-2 family protein Ani s 5-like cation-binding domain-containing protein" evidence="3">
    <location>
        <begin position="20"/>
        <end position="258"/>
    </location>
</feature>
<gene>
    <name evidence="5" type="ORF">TELCIR_13397</name>
</gene>
<keyword evidence="3" id="KW-0732">Signal</keyword>
<evidence type="ECO:0000256" key="1">
    <source>
        <dbReference type="SAM" id="Coils"/>
    </source>
</evidence>
<sequence length="258" mass="29625">MKITLTLLIIGALVLCRMGVHMSHHHMGDHMGHGCHKSSTMMPFLKNVSSEARKQYTAILKSNETIAQQNEDIMNWAKAHGVKDQLDEYNENMVRLKQELKRNFTSLVSDLPKTLAEFFNITENEDQTQAGKKAALKDLKNRNPKAFNLLRLTFAQLKPRQHCSHKGKSHGAHGMSEEMPQKMMSREEMKDMMARMMSHMMSHMTSHIMEHEHMDGSHDSKDGHKKNESEVDFEQFEPFYGPQAKEDSDVSEDTKDAQ</sequence>
<reference evidence="5 6" key="1">
    <citation type="submission" date="2015-09" db="EMBL/GenBank/DDBJ databases">
        <title>Draft genome of the parasitic nematode Teladorsagia circumcincta isolate WARC Sus (inbred).</title>
        <authorList>
            <person name="Mitreva M."/>
        </authorList>
    </citation>
    <scope>NUCLEOTIDE SEQUENCE [LARGE SCALE GENOMIC DNA]</scope>
    <source>
        <strain evidence="5 6">S</strain>
    </source>
</reference>
<feature type="signal peptide" evidence="3">
    <location>
        <begin position="1"/>
        <end position="19"/>
    </location>
</feature>
<dbReference type="InterPro" id="IPR052823">
    <property type="entry name" value="SXP/RAL-2_related"/>
</dbReference>
<evidence type="ECO:0000313" key="6">
    <source>
        <dbReference type="Proteomes" id="UP000230423"/>
    </source>
</evidence>
<feature type="compositionally biased region" description="Basic and acidic residues" evidence="2">
    <location>
        <begin position="213"/>
        <end position="229"/>
    </location>
</feature>
<dbReference type="EMBL" id="KZ349428">
    <property type="protein sequence ID" value="PIO64955.1"/>
    <property type="molecule type" value="Genomic_DNA"/>
</dbReference>
<feature type="region of interest" description="Disordered" evidence="2">
    <location>
        <begin position="213"/>
        <end position="258"/>
    </location>
</feature>
<evidence type="ECO:0000256" key="3">
    <source>
        <dbReference type="SAM" id="SignalP"/>
    </source>
</evidence>
<dbReference type="PANTHER" id="PTHR21593:SF27">
    <property type="entry name" value="PROTEIN CBG23956"/>
    <property type="match status" value="1"/>
</dbReference>
<feature type="coiled-coil region" evidence="1">
    <location>
        <begin position="79"/>
        <end position="106"/>
    </location>
</feature>
<dbReference type="Proteomes" id="UP000230423">
    <property type="component" value="Unassembled WGS sequence"/>
</dbReference>
<dbReference type="InterPro" id="IPR003677">
    <property type="entry name" value="ANIS5_cation-bd"/>
</dbReference>
<accession>A0A2G9U430</accession>
<feature type="domain" description="SXP/RAL-2 family protein Ani s 5-like cation-binding" evidence="4">
    <location>
        <begin position="51"/>
        <end position="156"/>
    </location>
</feature>
<evidence type="ECO:0000259" key="4">
    <source>
        <dbReference type="Pfam" id="PF02520"/>
    </source>
</evidence>
<keyword evidence="1" id="KW-0175">Coiled coil</keyword>
<dbReference type="Pfam" id="PF02520">
    <property type="entry name" value="ANIS5_cation-bd"/>
    <property type="match status" value="1"/>
</dbReference>
<evidence type="ECO:0000313" key="5">
    <source>
        <dbReference type="EMBL" id="PIO64955.1"/>
    </source>
</evidence>